<protein>
    <recommendedName>
        <fullName evidence="9">Heat-labile enterotoxin IIA, A chain</fullName>
    </recommendedName>
</protein>
<dbReference type="SUPFAM" id="SSF56399">
    <property type="entry name" value="ADP-ribosylation"/>
    <property type="match status" value="1"/>
</dbReference>
<organism evidence="7 8">
    <name type="scientific">Beauveria asiatica</name>
    <dbReference type="NCBI Taxonomy" id="1069075"/>
    <lineage>
        <taxon>Eukaryota</taxon>
        <taxon>Fungi</taxon>
        <taxon>Dikarya</taxon>
        <taxon>Ascomycota</taxon>
        <taxon>Pezizomycotina</taxon>
        <taxon>Sordariomycetes</taxon>
        <taxon>Hypocreomycetidae</taxon>
        <taxon>Hypocreales</taxon>
        <taxon>Cordycipitaceae</taxon>
        <taxon>Beauveria</taxon>
    </lineage>
</organism>
<dbReference type="Gene3D" id="3.90.210.10">
    <property type="entry name" value="Heat-Labile Enterotoxin, subunit A"/>
    <property type="match status" value="1"/>
</dbReference>
<evidence type="ECO:0000256" key="1">
    <source>
        <dbReference type="ARBA" id="ARBA00022656"/>
    </source>
</evidence>
<keyword evidence="4" id="KW-1015">Disulfide bond</keyword>
<dbReference type="EMBL" id="JAAHCF010000540">
    <property type="protein sequence ID" value="KAK8143217.1"/>
    <property type="molecule type" value="Genomic_DNA"/>
</dbReference>
<keyword evidence="3" id="KW-0843">Virulence</keyword>
<reference evidence="7 8" key="1">
    <citation type="submission" date="2020-02" db="EMBL/GenBank/DDBJ databases">
        <title>Comparative genomics of the hypocrealean fungal genus Beauvera.</title>
        <authorList>
            <person name="Showalter D.N."/>
            <person name="Bushley K.E."/>
            <person name="Rehner S.A."/>
        </authorList>
    </citation>
    <scope>NUCLEOTIDE SEQUENCE [LARGE SCALE GENOMIC DNA]</scope>
    <source>
        <strain evidence="7 8">ARSEF4384</strain>
    </source>
</reference>
<evidence type="ECO:0008006" key="9">
    <source>
        <dbReference type="Google" id="ProtNLM"/>
    </source>
</evidence>
<keyword evidence="1" id="KW-0800">Toxin</keyword>
<dbReference type="Pfam" id="PF01375">
    <property type="entry name" value="Enterotoxin_a"/>
    <property type="match status" value="1"/>
</dbReference>
<keyword evidence="2 6" id="KW-0732">Signal</keyword>
<comment type="caution">
    <text evidence="7">The sequence shown here is derived from an EMBL/GenBank/DDBJ whole genome shotgun (WGS) entry which is preliminary data.</text>
</comment>
<proteinExistence type="predicted"/>
<evidence type="ECO:0000256" key="4">
    <source>
        <dbReference type="ARBA" id="ARBA00023157"/>
    </source>
</evidence>
<name>A0AAW0RLY2_9HYPO</name>
<accession>A0AAW0RLY2</accession>
<sequence length="315" mass="34262">MINPMTWATAALAFAAVSVQGAALPATAGRPRPLFAPPQRPEHGHADVTGRLSGRAEPLPTVVYRGSASIPETIKERGGFIPRPRADDEPLSNKTFGLLNHHLGGRTMYTSTSRNVDVAVSFAQSNWQSSAWVYKIHSTPNMIDLNDSGFQLVFPGEEEFVALGGVRYDQIEAWAPASNGDLNFTVNPDFASNKYEGLSASPGQPQLAGDQANLAKYNEKTLEEYAIEFMEKNGGPVGFDGTFPLDVLKTDAPAEPTDPREEEEKLCSNSEEVFKLSKADCHIQVSQCVFEQLSKGKVNDFSPITACMNAKWLVV</sequence>
<dbReference type="InterPro" id="IPR001144">
    <property type="entry name" value="Enterotoxin_A"/>
</dbReference>
<feature type="signal peptide" evidence="6">
    <location>
        <begin position="1"/>
        <end position="21"/>
    </location>
</feature>
<feature type="region of interest" description="Disordered" evidence="5">
    <location>
        <begin position="30"/>
        <end position="52"/>
    </location>
</feature>
<gene>
    <name evidence="7" type="ORF">G3M48_007565</name>
</gene>
<evidence type="ECO:0000313" key="7">
    <source>
        <dbReference type="EMBL" id="KAK8143217.1"/>
    </source>
</evidence>
<keyword evidence="8" id="KW-1185">Reference proteome</keyword>
<feature type="chain" id="PRO_5044013168" description="Heat-labile enterotoxin IIA, A chain" evidence="6">
    <location>
        <begin position="22"/>
        <end position="315"/>
    </location>
</feature>
<evidence type="ECO:0000256" key="2">
    <source>
        <dbReference type="ARBA" id="ARBA00022729"/>
    </source>
</evidence>
<evidence type="ECO:0000256" key="3">
    <source>
        <dbReference type="ARBA" id="ARBA00023026"/>
    </source>
</evidence>
<evidence type="ECO:0000256" key="5">
    <source>
        <dbReference type="SAM" id="MobiDB-lite"/>
    </source>
</evidence>
<evidence type="ECO:0000256" key="6">
    <source>
        <dbReference type="SAM" id="SignalP"/>
    </source>
</evidence>
<dbReference type="Proteomes" id="UP001397290">
    <property type="component" value="Unassembled WGS sequence"/>
</dbReference>
<dbReference type="AlphaFoldDB" id="A0AAW0RLY2"/>
<dbReference type="GO" id="GO:0090729">
    <property type="term" value="F:toxin activity"/>
    <property type="evidence" value="ECO:0007669"/>
    <property type="project" value="UniProtKB-KW"/>
</dbReference>
<evidence type="ECO:0000313" key="8">
    <source>
        <dbReference type="Proteomes" id="UP001397290"/>
    </source>
</evidence>